<protein>
    <recommendedName>
        <fullName evidence="3">Carboxylic ester hydrolase</fullName>
        <ecNumber evidence="3">3.1.1.-</ecNumber>
    </recommendedName>
</protein>
<dbReference type="InterPro" id="IPR002018">
    <property type="entry name" value="CarbesteraseB"/>
</dbReference>
<dbReference type="InterPro" id="IPR050309">
    <property type="entry name" value="Type-B_Carboxylest/Lipase"/>
</dbReference>
<dbReference type="Gene3D" id="3.40.50.1820">
    <property type="entry name" value="alpha/beta hydrolase"/>
    <property type="match status" value="1"/>
</dbReference>
<proteinExistence type="inferred from homology"/>
<name>A0ABW7ZAM8_9ACTN</name>
<gene>
    <name evidence="6" type="ORF">ACIBG2_44360</name>
</gene>
<dbReference type="EMBL" id="JBITGY010000015">
    <property type="protein sequence ID" value="MFI6504483.1"/>
    <property type="molecule type" value="Genomic_DNA"/>
</dbReference>
<evidence type="ECO:0000313" key="7">
    <source>
        <dbReference type="Proteomes" id="UP001612741"/>
    </source>
</evidence>
<feature type="chain" id="PRO_5044991857" description="Carboxylic ester hydrolase" evidence="3">
    <location>
        <begin position="22"/>
        <end position="515"/>
    </location>
</feature>
<feature type="domain" description="Carboxylesterase type B" evidence="5">
    <location>
        <begin position="29"/>
        <end position="492"/>
    </location>
</feature>
<dbReference type="Pfam" id="PF00135">
    <property type="entry name" value="COesterase"/>
    <property type="match status" value="1"/>
</dbReference>
<keyword evidence="3" id="KW-0732">Signal</keyword>
<evidence type="ECO:0000256" key="2">
    <source>
        <dbReference type="ARBA" id="ARBA00022801"/>
    </source>
</evidence>
<evidence type="ECO:0000256" key="4">
    <source>
        <dbReference type="SAM" id="MobiDB-lite"/>
    </source>
</evidence>
<feature type="signal peptide" evidence="3">
    <location>
        <begin position="1"/>
        <end position="21"/>
    </location>
</feature>
<evidence type="ECO:0000259" key="5">
    <source>
        <dbReference type="Pfam" id="PF00135"/>
    </source>
</evidence>
<sequence length="515" mass="54274">MRIISVLLATVLGAGTLPTGASPGAGGVVVRTDAGPVRGTATRDLRIFRGIPYAAPPEGELRWRSPQPPRPWSDVRDATRPGPPCAQAPNELAGLPGSEAEDCLHVNVTTPRTRARPRPVIVYLHGGGFVSGAGDHYDAGLLALRGDVVVVTVNYRLGVLGFLGHPDLPGSGAFGLQDQQAALHWVRRNATAFGGDPARVTLAGESAGALSTCAHLTAPTSKGLFHRAIALSGSCGVRWLKNGLGRGSPEATTWAPPAEAHALARLYTAQLGCDTVDCLRRLPVSGLLANPLAPVLARPMYGSPVLPENPETALAAGRFHRVPVMNGHTRDEHRLLTAALYAPLIDEQQYAELVTDTFGADAPQVAGRYPLTRYTSPSEAWSAIMTDAGWACPTLADNRALAGRAPVYGFEFADRTAPWAGSTPPPFPLGAYHGSDLPYLFPDLALTPAQKRLSLTMVGYWARFARTGDPNGPGLPYWAPFEPGGDTVQSLAPAPDGTKPVDVAAGHQCAAWLTR</sequence>
<dbReference type="InterPro" id="IPR029058">
    <property type="entry name" value="AB_hydrolase_fold"/>
</dbReference>
<dbReference type="PROSITE" id="PS00122">
    <property type="entry name" value="CARBOXYLESTERASE_B_1"/>
    <property type="match status" value="1"/>
</dbReference>
<dbReference type="SUPFAM" id="SSF53474">
    <property type="entry name" value="alpha/beta-Hydrolases"/>
    <property type="match status" value="1"/>
</dbReference>
<organism evidence="6 7">
    <name type="scientific">Nonomuraea typhae</name>
    <dbReference type="NCBI Taxonomy" id="2603600"/>
    <lineage>
        <taxon>Bacteria</taxon>
        <taxon>Bacillati</taxon>
        <taxon>Actinomycetota</taxon>
        <taxon>Actinomycetes</taxon>
        <taxon>Streptosporangiales</taxon>
        <taxon>Streptosporangiaceae</taxon>
        <taxon>Nonomuraea</taxon>
    </lineage>
</organism>
<dbReference type="Proteomes" id="UP001612741">
    <property type="component" value="Unassembled WGS sequence"/>
</dbReference>
<evidence type="ECO:0000256" key="1">
    <source>
        <dbReference type="ARBA" id="ARBA00005964"/>
    </source>
</evidence>
<evidence type="ECO:0000256" key="3">
    <source>
        <dbReference type="RuleBase" id="RU361235"/>
    </source>
</evidence>
<evidence type="ECO:0000313" key="6">
    <source>
        <dbReference type="EMBL" id="MFI6504483.1"/>
    </source>
</evidence>
<dbReference type="PANTHER" id="PTHR11559">
    <property type="entry name" value="CARBOXYLESTERASE"/>
    <property type="match status" value="1"/>
</dbReference>
<dbReference type="InterPro" id="IPR019826">
    <property type="entry name" value="Carboxylesterase_B_AS"/>
</dbReference>
<comment type="caution">
    <text evidence="6">The sequence shown here is derived from an EMBL/GenBank/DDBJ whole genome shotgun (WGS) entry which is preliminary data.</text>
</comment>
<dbReference type="RefSeq" id="WP_397090226.1">
    <property type="nucleotide sequence ID" value="NZ_JBITGY010000015.1"/>
</dbReference>
<feature type="region of interest" description="Disordered" evidence="4">
    <location>
        <begin position="58"/>
        <end position="83"/>
    </location>
</feature>
<dbReference type="EC" id="3.1.1.-" evidence="3"/>
<comment type="similarity">
    <text evidence="1 3">Belongs to the type-B carboxylesterase/lipase family.</text>
</comment>
<keyword evidence="7" id="KW-1185">Reference proteome</keyword>
<accession>A0ABW7ZAM8</accession>
<keyword evidence="2 3" id="KW-0378">Hydrolase</keyword>
<reference evidence="6 7" key="1">
    <citation type="submission" date="2024-10" db="EMBL/GenBank/DDBJ databases">
        <title>The Natural Products Discovery Center: Release of the First 8490 Sequenced Strains for Exploring Actinobacteria Biosynthetic Diversity.</title>
        <authorList>
            <person name="Kalkreuter E."/>
            <person name="Kautsar S.A."/>
            <person name="Yang D."/>
            <person name="Bader C.D."/>
            <person name="Teijaro C.N."/>
            <person name="Fluegel L."/>
            <person name="Davis C.M."/>
            <person name="Simpson J.R."/>
            <person name="Lauterbach L."/>
            <person name="Steele A.D."/>
            <person name="Gui C."/>
            <person name="Meng S."/>
            <person name="Li G."/>
            <person name="Viehrig K."/>
            <person name="Ye F."/>
            <person name="Su P."/>
            <person name="Kiefer A.F."/>
            <person name="Nichols A."/>
            <person name="Cepeda A.J."/>
            <person name="Yan W."/>
            <person name="Fan B."/>
            <person name="Jiang Y."/>
            <person name="Adhikari A."/>
            <person name="Zheng C.-J."/>
            <person name="Schuster L."/>
            <person name="Cowan T.M."/>
            <person name="Smanski M.J."/>
            <person name="Chevrette M.G."/>
            <person name="De Carvalho L.P.S."/>
            <person name="Shen B."/>
        </authorList>
    </citation>
    <scope>NUCLEOTIDE SEQUENCE [LARGE SCALE GENOMIC DNA]</scope>
    <source>
        <strain evidence="6 7">NPDC050545</strain>
    </source>
</reference>